<feature type="compositionally biased region" description="Basic and acidic residues" evidence="1">
    <location>
        <begin position="667"/>
        <end position="678"/>
    </location>
</feature>
<dbReference type="PANTHER" id="PTHR43739:SF5">
    <property type="entry name" value="EXO-ALPHA-SIALIDASE"/>
    <property type="match status" value="1"/>
</dbReference>
<comment type="caution">
    <text evidence="3">The sequence shown here is derived from an EMBL/GenBank/DDBJ whole genome shotgun (WGS) entry which is preliminary data.</text>
</comment>
<dbReference type="CDD" id="cd15482">
    <property type="entry name" value="Sialidase_non-viral"/>
    <property type="match status" value="1"/>
</dbReference>
<feature type="transmembrane region" description="Helical" evidence="2">
    <location>
        <begin position="20"/>
        <end position="43"/>
    </location>
</feature>
<dbReference type="InterPro" id="IPR015943">
    <property type="entry name" value="WD40/YVTN_repeat-like_dom_sf"/>
</dbReference>
<proteinExistence type="predicted"/>
<evidence type="ECO:0000313" key="4">
    <source>
        <dbReference type="Proteomes" id="UP001594351"/>
    </source>
</evidence>
<dbReference type="PANTHER" id="PTHR43739">
    <property type="entry name" value="XYLOGLUCANASE (EUROFUNG)"/>
    <property type="match status" value="1"/>
</dbReference>
<gene>
    <name evidence="3" type="ORF">ACFL27_20445</name>
</gene>
<evidence type="ECO:0000256" key="2">
    <source>
        <dbReference type="SAM" id="Phobius"/>
    </source>
</evidence>
<keyword evidence="2" id="KW-0812">Transmembrane</keyword>
<name>A0ABV6Z297_UNCC1</name>
<dbReference type="InterPro" id="IPR036278">
    <property type="entry name" value="Sialidase_sf"/>
</dbReference>
<dbReference type="InterPro" id="IPR052025">
    <property type="entry name" value="Xyloglucanase_GH74"/>
</dbReference>
<reference evidence="3 4" key="1">
    <citation type="submission" date="2024-09" db="EMBL/GenBank/DDBJ databases">
        <title>Laminarin stimulates single cell rates of sulfate reduction while oxygen inhibits transcriptomic activity in coastal marine sediment.</title>
        <authorList>
            <person name="Lindsay M."/>
            <person name="Orcutt B."/>
            <person name="Emerson D."/>
            <person name="Stepanauskas R."/>
            <person name="D'Angelo T."/>
        </authorList>
    </citation>
    <scope>NUCLEOTIDE SEQUENCE [LARGE SCALE GENOMIC DNA]</scope>
    <source>
        <strain evidence="3">SAG AM-311-K15</strain>
    </source>
</reference>
<dbReference type="Proteomes" id="UP001594351">
    <property type="component" value="Unassembled WGS sequence"/>
</dbReference>
<dbReference type="EMBL" id="JBHPBY010000333">
    <property type="protein sequence ID" value="MFC1852574.1"/>
    <property type="molecule type" value="Genomic_DNA"/>
</dbReference>
<keyword evidence="2" id="KW-0472">Membrane</keyword>
<dbReference type="SUPFAM" id="SSF110296">
    <property type="entry name" value="Oligoxyloglucan reducing end-specific cellobiohydrolase"/>
    <property type="match status" value="2"/>
</dbReference>
<sequence>MIERLLKAAPRVDPDLDHSVFVCGKFFLVFLLMILTMATRFSFAEGQLTYHGPHGGDIQTILVDNRLPGRVLVGTSEGGLFYSLDHGSLWQRSRRPLEQPGLVIETIIQGTGTADFYAGIRHQRGHGDVWRSQDGGRSFRAVNEQTLPPIRALVMVKSKYLFVGTTTGLWRSENEGKTWTKVFIPKPHPSVASLAINPHKPDYIYLGTWRRAYRSDNGGRTFSPIWPKMAVDSHVFDFIFHPDQPDLIYAATCGWVYRSNHGGDNWYILKNGLKDRRILSLALSSKKPENLYAGTPSGLFISHNNGQSWTESPLSGQAVKALAFDDRVNTLFVGCDGKGIYKSNCQELKFQTANNGLLSSRIEKLVTTGSTLFLSVPAGNNQVKLYYGPDYDPLQSGFSLTHNIGRIFSLLPAAVSGKNNVNLLLGTSKGLFRVTNPSPGREQESLAGIKIRKLVRDPHRPENIFAATSKGVYRSPDGGGSWQNISPSAYHGECLDLLMNRIDPQSLYLMTLIGIFYSPNQGQDWENYSHNLPKSKTTCLVQDPHDTDHFLVKTMKGLYKSVDAGQNWEHIVAYGFPSHSSFLLFHPHQAGVIFANDLQNGGLFRSRNAGLSWSFFEDCQRFRILAAHFSQTQDQNRPLSLYLGTFGSGLISVALNDAPTPLSPIVSEKERPKLKTEGLTDQSGKM</sequence>
<keyword evidence="4" id="KW-1185">Reference proteome</keyword>
<evidence type="ECO:0000313" key="3">
    <source>
        <dbReference type="EMBL" id="MFC1852574.1"/>
    </source>
</evidence>
<accession>A0ABV6Z297</accession>
<keyword evidence="2" id="KW-1133">Transmembrane helix</keyword>
<evidence type="ECO:0000256" key="1">
    <source>
        <dbReference type="SAM" id="MobiDB-lite"/>
    </source>
</evidence>
<dbReference type="Gene3D" id="2.130.10.10">
    <property type="entry name" value="YVTN repeat-like/Quinoprotein amine dehydrogenase"/>
    <property type="match status" value="4"/>
</dbReference>
<organism evidence="3 4">
    <name type="scientific">candidate division CSSED10-310 bacterium</name>
    <dbReference type="NCBI Taxonomy" id="2855610"/>
    <lineage>
        <taxon>Bacteria</taxon>
        <taxon>Bacteria division CSSED10-310</taxon>
    </lineage>
</organism>
<feature type="region of interest" description="Disordered" evidence="1">
    <location>
        <begin position="662"/>
        <end position="686"/>
    </location>
</feature>
<dbReference type="SUPFAM" id="SSF50939">
    <property type="entry name" value="Sialidases"/>
    <property type="match status" value="1"/>
</dbReference>
<protein>
    <submittedName>
        <fullName evidence="3">WD40/YVTN/BNR-like repeat-containing protein</fullName>
    </submittedName>
</protein>